<keyword evidence="1" id="KW-0472">Membrane</keyword>
<keyword evidence="3" id="KW-1185">Reference proteome</keyword>
<name>A0ABQ9ZMA6_9CRUS</name>
<reference evidence="2 3" key="1">
    <citation type="journal article" date="2023" name="Nucleic Acids Res.">
        <title>The hologenome of Daphnia magna reveals possible DNA methylation and microbiome-mediated evolution of the host genome.</title>
        <authorList>
            <person name="Chaturvedi A."/>
            <person name="Li X."/>
            <person name="Dhandapani V."/>
            <person name="Marshall H."/>
            <person name="Kissane S."/>
            <person name="Cuenca-Cambronero M."/>
            <person name="Asole G."/>
            <person name="Calvet F."/>
            <person name="Ruiz-Romero M."/>
            <person name="Marangio P."/>
            <person name="Guigo R."/>
            <person name="Rago D."/>
            <person name="Mirbahai L."/>
            <person name="Eastwood N."/>
            <person name="Colbourne J.K."/>
            <person name="Zhou J."/>
            <person name="Mallon E."/>
            <person name="Orsini L."/>
        </authorList>
    </citation>
    <scope>NUCLEOTIDE SEQUENCE [LARGE SCALE GENOMIC DNA]</scope>
    <source>
        <strain evidence="2">LRV0_1</strain>
    </source>
</reference>
<evidence type="ECO:0000313" key="3">
    <source>
        <dbReference type="Proteomes" id="UP001234178"/>
    </source>
</evidence>
<keyword evidence="1" id="KW-0812">Transmembrane</keyword>
<gene>
    <name evidence="2" type="ORF">OUZ56_026623</name>
</gene>
<accession>A0ABQ9ZMA6</accession>
<keyword evidence="1" id="KW-1133">Transmembrane helix</keyword>
<dbReference type="EMBL" id="JAOYFB010000004">
    <property type="protein sequence ID" value="KAK4014077.1"/>
    <property type="molecule type" value="Genomic_DNA"/>
</dbReference>
<sequence length="106" mass="11506">MYSTSDAAICRTSDGLHCDFGAVGCGVEDVCDVLFGFRVPVWALFLLLLHLVSGGVSSGLLGWISSQGSLLLRRGSFGLETAGVPLDDFKWFRYFRAFLVVLVVDI</sequence>
<comment type="caution">
    <text evidence="2">The sequence shown here is derived from an EMBL/GenBank/DDBJ whole genome shotgun (WGS) entry which is preliminary data.</text>
</comment>
<feature type="transmembrane region" description="Helical" evidence="1">
    <location>
        <begin position="42"/>
        <end position="64"/>
    </location>
</feature>
<dbReference type="Proteomes" id="UP001234178">
    <property type="component" value="Unassembled WGS sequence"/>
</dbReference>
<organism evidence="2 3">
    <name type="scientific">Daphnia magna</name>
    <dbReference type="NCBI Taxonomy" id="35525"/>
    <lineage>
        <taxon>Eukaryota</taxon>
        <taxon>Metazoa</taxon>
        <taxon>Ecdysozoa</taxon>
        <taxon>Arthropoda</taxon>
        <taxon>Crustacea</taxon>
        <taxon>Branchiopoda</taxon>
        <taxon>Diplostraca</taxon>
        <taxon>Cladocera</taxon>
        <taxon>Anomopoda</taxon>
        <taxon>Daphniidae</taxon>
        <taxon>Daphnia</taxon>
    </lineage>
</organism>
<evidence type="ECO:0000256" key="1">
    <source>
        <dbReference type="SAM" id="Phobius"/>
    </source>
</evidence>
<proteinExistence type="predicted"/>
<evidence type="ECO:0000313" key="2">
    <source>
        <dbReference type="EMBL" id="KAK4014077.1"/>
    </source>
</evidence>
<protein>
    <submittedName>
        <fullName evidence="2">Uncharacterized protein</fullName>
    </submittedName>
</protein>